<sequence length="82" mass="9361">MDTDVLQTAKRKARYGHRDWVYWKDENGDEHTEVKSSSSVKKAMISVGSKGRYFVVCANNGNLMLGNWRMGITMINNTKYGI</sequence>
<dbReference type="HOGENOM" id="CLU_2555127_0_0_9"/>
<protein>
    <submittedName>
        <fullName evidence="1">Uncharacterized protein</fullName>
    </submittedName>
</protein>
<reference evidence="1 2" key="1">
    <citation type="journal article" date="2011" name="J. Bacteriol.">
        <title>Complete genome sequence of Paenibacillus polymyxa SC2, a strain of plant growth-promoting Rhizobacterium with broad-spectrum antimicrobial activity.</title>
        <authorList>
            <person name="Ma M."/>
            <person name="Wang C."/>
            <person name="Ding Y."/>
            <person name="Li L."/>
            <person name="Shen D."/>
            <person name="Jiang X."/>
            <person name="Guan D."/>
            <person name="Cao F."/>
            <person name="Chen H."/>
            <person name="Feng R."/>
            <person name="Wang X."/>
            <person name="Ge Y."/>
            <person name="Yao L."/>
            <person name="Bing X."/>
            <person name="Yang X."/>
            <person name="Li J."/>
            <person name="Du B."/>
        </authorList>
    </citation>
    <scope>NUCLEOTIDE SEQUENCE [LARGE SCALE GENOMIC DNA]</scope>
    <source>
        <strain evidence="1 2">SC2</strain>
        <plasmid evidence="2">pSC2</plasmid>
    </source>
</reference>
<proteinExistence type="predicted"/>
<organism evidence="1 2">
    <name type="scientific">Paenibacillus polymyxa (strain SC2)</name>
    <name type="common">Bacillus polymyxa</name>
    <dbReference type="NCBI Taxonomy" id="886882"/>
    <lineage>
        <taxon>Bacteria</taxon>
        <taxon>Bacillati</taxon>
        <taxon>Bacillota</taxon>
        <taxon>Bacilli</taxon>
        <taxon>Bacillales</taxon>
        <taxon>Paenibacillaceae</taxon>
        <taxon>Paenibacillus</taxon>
    </lineage>
</organism>
<geneLocation type="plasmid" evidence="1 2">
    <name>pSC2</name>
</geneLocation>
<dbReference type="Proteomes" id="UP000006868">
    <property type="component" value="Plasmid pSC2"/>
</dbReference>
<gene>
    <name evidence="1" type="ORF">PPSC2_28690</name>
</gene>
<evidence type="ECO:0000313" key="1">
    <source>
        <dbReference type="EMBL" id="ADO59894.1"/>
    </source>
</evidence>
<dbReference type="RefSeq" id="WP_013386308.1">
    <property type="nucleotide sequence ID" value="NC_014628.2"/>
</dbReference>
<accession>E3EKY9</accession>
<dbReference type="AlphaFoldDB" id="E3EKY9"/>
<keyword evidence="1" id="KW-0614">Plasmid</keyword>
<dbReference type="OrthoDB" id="9554221at2"/>
<name>E3EKY9_PAEPS</name>
<dbReference type="PATRIC" id="fig|886882.15.peg.6088"/>
<dbReference type="EMBL" id="CP002214">
    <property type="protein sequence ID" value="ADO59894.1"/>
    <property type="molecule type" value="Genomic_DNA"/>
</dbReference>
<dbReference type="KEGG" id="ppm:PPSC2_28690"/>
<evidence type="ECO:0000313" key="2">
    <source>
        <dbReference type="Proteomes" id="UP000006868"/>
    </source>
</evidence>